<comment type="caution">
    <text evidence="1">The sequence shown here is derived from an EMBL/GenBank/DDBJ whole genome shotgun (WGS) entry which is preliminary data.</text>
</comment>
<sequence length="66" mass="7896">VYKRFDEKYQKTMANLEKVKKEMRTCFESLEGSVKTLQRITDGRIKVTEEKLDKEIEKLRSMIVLI</sequence>
<accession>A0A822EIX6</accession>
<evidence type="ECO:0000313" key="1">
    <source>
        <dbReference type="EMBL" id="CAF5098066.1"/>
    </source>
</evidence>
<protein>
    <submittedName>
        <fullName evidence="1">Uncharacterized protein</fullName>
    </submittedName>
</protein>
<name>A0A822EIX6_9BILA</name>
<gene>
    <name evidence="1" type="ORF">QYT958_LOCUS44686</name>
</gene>
<proteinExistence type="predicted"/>
<feature type="non-terminal residue" evidence="1">
    <location>
        <position position="1"/>
    </location>
</feature>
<organism evidence="1 2">
    <name type="scientific">Rotaria socialis</name>
    <dbReference type="NCBI Taxonomy" id="392032"/>
    <lineage>
        <taxon>Eukaryota</taxon>
        <taxon>Metazoa</taxon>
        <taxon>Spiralia</taxon>
        <taxon>Gnathifera</taxon>
        <taxon>Rotifera</taxon>
        <taxon>Eurotatoria</taxon>
        <taxon>Bdelloidea</taxon>
        <taxon>Philodinida</taxon>
        <taxon>Philodinidae</taxon>
        <taxon>Rotaria</taxon>
    </lineage>
</organism>
<dbReference type="EMBL" id="CAJOBR010070489">
    <property type="protein sequence ID" value="CAF5098066.1"/>
    <property type="molecule type" value="Genomic_DNA"/>
</dbReference>
<reference evidence="1" key="1">
    <citation type="submission" date="2021-02" db="EMBL/GenBank/DDBJ databases">
        <authorList>
            <person name="Nowell W R."/>
        </authorList>
    </citation>
    <scope>NUCLEOTIDE SEQUENCE</scope>
</reference>
<dbReference type="Proteomes" id="UP000663848">
    <property type="component" value="Unassembled WGS sequence"/>
</dbReference>
<dbReference type="AlphaFoldDB" id="A0A822EIX6"/>
<evidence type="ECO:0000313" key="2">
    <source>
        <dbReference type="Proteomes" id="UP000663848"/>
    </source>
</evidence>